<dbReference type="GO" id="GO:0008270">
    <property type="term" value="F:zinc ion binding"/>
    <property type="evidence" value="ECO:0007669"/>
    <property type="project" value="UniProtKB-KW"/>
</dbReference>
<evidence type="ECO:0000256" key="2">
    <source>
        <dbReference type="SAM" id="MobiDB-lite"/>
    </source>
</evidence>
<dbReference type="PROSITE" id="PS50157">
    <property type="entry name" value="ZINC_FINGER_C2H2_2"/>
    <property type="match status" value="1"/>
</dbReference>
<dbReference type="Proteomes" id="UP000799640">
    <property type="component" value="Unassembled WGS sequence"/>
</dbReference>
<keyword evidence="1" id="KW-0479">Metal-binding</keyword>
<dbReference type="AlphaFoldDB" id="A0A6G1HNJ9"/>
<sequence length="425" mass="48354">MDIDKPAKRIHCHDSDSGIGSSVSTAPGMLYTNCQDPATAAYLNTGEEPTRGSVKSVSTTHTAVTKSAFPGWTLRSHEDLSPRSARQIKKLILQPLLDDSTLSEFHDIVDDIPRRIDQKDIVNLRDLEKTLLSLACVSRAEIDSECVVSYAKRVFKEFSTSSKSYLKFCETAIHCLYNSVEYICDRDRCLPGDRPYNHLYFVDLVEQIRRYAEIMASSNRKRAAGQELDEMDYSPYVTPISYSALAPKPPSPESLDEVLALEGGVTVDGQPAHLVRKKDGKTIPLSTPSSAPKRALSPDMEDDEGVHRSMARRRKSDKAGDVVHYCTQCDKTFPRHCDLSKHEKTHSRPWKCDVESCRYHELGWPTEKERDRHHNDKHSAQPVMHECQYNPCTYRSKRESNLKQHMEKSHGFEYHRMKRNGKNRA</sequence>
<feature type="compositionally biased region" description="Basic and acidic residues" evidence="2">
    <location>
        <begin position="406"/>
        <end position="415"/>
    </location>
</feature>
<name>A0A6G1HNJ9_9PEZI</name>
<accession>A0A6G1HNJ9</accession>
<evidence type="ECO:0000313" key="4">
    <source>
        <dbReference type="EMBL" id="KAF2397419.1"/>
    </source>
</evidence>
<dbReference type="InterPro" id="IPR036236">
    <property type="entry name" value="Znf_C2H2_sf"/>
</dbReference>
<feature type="compositionally biased region" description="Basic residues" evidence="2">
    <location>
        <begin position="416"/>
        <end position="425"/>
    </location>
</feature>
<evidence type="ECO:0000256" key="1">
    <source>
        <dbReference type="PROSITE-ProRule" id="PRU00042"/>
    </source>
</evidence>
<reference evidence="4" key="1">
    <citation type="journal article" date="2020" name="Stud. Mycol.">
        <title>101 Dothideomycetes genomes: a test case for predicting lifestyles and emergence of pathogens.</title>
        <authorList>
            <person name="Haridas S."/>
            <person name="Albert R."/>
            <person name="Binder M."/>
            <person name="Bloem J."/>
            <person name="Labutti K."/>
            <person name="Salamov A."/>
            <person name="Andreopoulos B."/>
            <person name="Baker S."/>
            <person name="Barry K."/>
            <person name="Bills G."/>
            <person name="Bluhm B."/>
            <person name="Cannon C."/>
            <person name="Castanera R."/>
            <person name="Culley D."/>
            <person name="Daum C."/>
            <person name="Ezra D."/>
            <person name="Gonzalez J."/>
            <person name="Henrissat B."/>
            <person name="Kuo A."/>
            <person name="Liang C."/>
            <person name="Lipzen A."/>
            <person name="Lutzoni F."/>
            <person name="Magnuson J."/>
            <person name="Mondo S."/>
            <person name="Nolan M."/>
            <person name="Ohm R."/>
            <person name="Pangilinan J."/>
            <person name="Park H.-J."/>
            <person name="Ramirez L."/>
            <person name="Alfaro M."/>
            <person name="Sun H."/>
            <person name="Tritt A."/>
            <person name="Yoshinaga Y."/>
            <person name="Zwiers L.-H."/>
            <person name="Turgeon B."/>
            <person name="Goodwin S."/>
            <person name="Spatafora J."/>
            <person name="Crous P."/>
            <person name="Grigoriev I."/>
        </authorList>
    </citation>
    <scope>NUCLEOTIDE SEQUENCE</scope>
    <source>
        <strain evidence="4">CBS 262.69</strain>
    </source>
</reference>
<dbReference type="PROSITE" id="PS00028">
    <property type="entry name" value="ZINC_FINGER_C2H2_1"/>
    <property type="match status" value="1"/>
</dbReference>
<dbReference type="SMART" id="SM00355">
    <property type="entry name" value="ZnF_C2H2"/>
    <property type="match status" value="2"/>
</dbReference>
<feature type="non-terminal residue" evidence="4">
    <location>
        <position position="425"/>
    </location>
</feature>
<keyword evidence="5" id="KW-1185">Reference proteome</keyword>
<protein>
    <recommendedName>
        <fullName evidence="3">C2H2-type domain-containing protein</fullName>
    </recommendedName>
</protein>
<keyword evidence="1" id="KW-0863">Zinc-finger</keyword>
<dbReference type="SUPFAM" id="SSF57667">
    <property type="entry name" value="beta-beta-alpha zinc fingers"/>
    <property type="match status" value="1"/>
</dbReference>
<organism evidence="4 5">
    <name type="scientific">Trichodelitschia bisporula</name>
    <dbReference type="NCBI Taxonomy" id="703511"/>
    <lineage>
        <taxon>Eukaryota</taxon>
        <taxon>Fungi</taxon>
        <taxon>Dikarya</taxon>
        <taxon>Ascomycota</taxon>
        <taxon>Pezizomycotina</taxon>
        <taxon>Dothideomycetes</taxon>
        <taxon>Dothideomycetes incertae sedis</taxon>
        <taxon>Phaeotrichales</taxon>
        <taxon>Phaeotrichaceae</taxon>
        <taxon>Trichodelitschia</taxon>
    </lineage>
</organism>
<feature type="region of interest" description="Disordered" evidence="2">
    <location>
        <begin position="280"/>
        <end position="317"/>
    </location>
</feature>
<evidence type="ECO:0000313" key="5">
    <source>
        <dbReference type="Proteomes" id="UP000799640"/>
    </source>
</evidence>
<gene>
    <name evidence="4" type="ORF">EJ06DRAFT_482084</name>
</gene>
<keyword evidence="1" id="KW-0862">Zinc</keyword>
<dbReference type="EMBL" id="ML996703">
    <property type="protein sequence ID" value="KAF2397419.1"/>
    <property type="molecule type" value="Genomic_DNA"/>
</dbReference>
<dbReference type="InterPro" id="IPR013087">
    <property type="entry name" value="Znf_C2H2_type"/>
</dbReference>
<feature type="domain" description="C2H2-type" evidence="3">
    <location>
        <begin position="324"/>
        <end position="351"/>
    </location>
</feature>
<evidence type="ECO:0000259" key="3">
    <source>
        <dbReference type="PROSITE" id="PS50157"/>
    </source>
</evidence>
<dbReference type="OrthoDB" id="9368434at2759"/>
<feature type="region of interest" description="Disordered" evidence="2">
    <location>
        <begin position="406"/>
        <end position="425"/>
    </location>
</feature>
<proteinExistence type="predicted"/>